<feature type="domain" description="EAL" evidence="1">
    <location>
        <begin position="1"/>
        <end position="240"/>
    </location>
</feature>
<proteinExistence type="predicted"/>
<dbReference type="PANTHER" id="PTHR33121">
    <property type="entry name" value="CYCLIC DI-GMP PHOSPHODIESTERASE PDEF"/>
    <property type="match status" value="1"/>
</dbReference>
<keyword evidence="2" id="KW-0614">Plasmid</keyword>
<protein>
    <recommendedName>
        <fullName evidence="1">EAL domain-containing protein</fullName>
    </recommendedName>
</protein>
<dbReference type="AlphaFoldDB" id="A0A0B5FTX5"/>
<dbReference type="SUPFAM" id="SSF141868">
    <property type="entry name" value="EAL domain-like"/>
    <property type="match status" value="1"/>
</dbReference>
<evidence type="ECO:0000313" key="2">
    <source>
        <dbReference type="EMBL" id="AJF08134.1"/>
    </source>
</evidence>
<dbReference type="HOGENOM" id="CLU_000445_70_50_7"/>
<dbReference type="RefSeq" id="WP_040202761.1">
    <property type="nucleotide sequence ID" value="NZ_CP010312.1"/>
</dbReference>
<organism evidence="2 3">
    <name type="scientific">Geoalkalibacter subterraneus</name>
    <dbReference type="NCBI Taxonomy" id="483547"/>
    <lineage>
        <taxon>Bacteria</taxon>
        <taxon>Pseudomonadati</taxon>
        <taxon>Thermodesulfobacteriota</taxon>
        <taxon>Desulfuromonadia</taxon>
        <taxon>Desulfuromonadales</taxon>
        <taxon>Geoalkalibacteraceae</taxon>
        <taxon>Geoalkalibacter</taxon>
    </lineage>
</organism>
<evidence type="ECO:0000259" key="1">
    <source>
        <dbReference type="PROSITE" id="PS50883"/>
    </source>
</evidence>
<name>A0A0B5FTX5_9BACT</name>
<geneLocation type="plasmid" evidence="2 3">
    <name>pGSUB1</name>
</geneLocation>
<reference evidence="2 3" key="1">
    <citation type="journal article" date="2015" name="Genome Announc.">
        <title>Genomes of Geoalkalibacter ferrihydriticus Z-0531T and Geoalkalibacter subterraneus Red1T, Two Haloalkaliphilic Metal-Reducing Deltaproteobacteria.</title>
        <authorList>
            <person name="Badalamenti J.P."/>
            <person name="Krajmalnik-Brown R."/>
            <person name="Torres C.I."/>
            <person name="Bond D.R."/>
        </authorList>
    </citation>
    <scope>NUCLEOTIDE SEQUENCE [LARGE SCALE GENOMIC DNA]</scope>
    <source>
        <strain evidence="2 3">Red1</strain>
        <plasmid evidence="3">Plasmid pGSUB1</plasmid>
    </source>
</reference>
<sequence>MEFGVYFQKIMITGRGQTSVFAREALIRGPVGSPVESPINLFAFARLKGRLASIDVQIMKTACRVFAANDPGGKLFLNMFPESILSEEFDTQEFLTILNDINLEPKRIVIEVLESERIVDCQAIKTKLFPLENKGVELALDDFGTGFADLQKWIELCPTYIKCDRNLLVGAKHDARRGHLLKAIETMCKGTNTLMIAEGIETEEEEAWLKAHTSIFLVQGFRYHIPQPIDPNEHILVIEDKPCAHA</sequence>
<dbReference type="Pfam" id="PF00563">
    <property type="entry name" value="EAL"/>
    <property type="match status" value="1"/>
</dbReference>
<dbReference type="KEGG" id="gsb:GSUB_16635"/>
<gene>
    <name evidence="2" type="ORF">GSUB_16635</name>
</gene>
<dbReference type="GO" id="GO:0071111">
    <property type="term" value="F:cyclic-guanylate-specific phosphodiesterase activity"/>
    <property type="evidence" value="ECO:0007669"/>
    <property type="project" value="InterPro"/>
</dbReference>
<dbReference type="Proteomes" id="UP000035036">
    <property type="component" value="Plasmid pGSUB1"/>
</dbReference>
<accession>A0A0B5FTX5</accession>
<keyword evidence="3" id="KW-1185">Reference proteome</keyword>
<dbReference type="InterPro" id="IPR050706">
    <property type="entry name" value="Cyclic-di-GMP_PDE-like"/>
</dbReference>
<dbReference type="InterPro" id="IPR035919">
    <property type="entry name" value="EAL_sf"/>
</dbReference>
<dbReference type="CDD" id="cd01948">
    <property type="entry name" value="EAL"/>
    <property type="match status" value="1"/>
</dbReference>
<dbReference type="InterPro" id="IPR001633">
    <property type="entry name" value="EAL_dom"/>
</dbReference>
<dbReference type="OrthoDB" id="9777298at2"/>
<dbReference type="PANTHER" id="PTHR33121:SF76">
    <property type="entry name" value="SIGNALING PROTEIN"/>
    <property type="match status" value="1"/>
</dbReference>
<dbReference type="SMART" id="SM00052">
    <property type="entry name" value="EAL"/>
    <property type="match status" value="1"/>
</dbReference>
<dbReference type="EMBL" id="CP010312">
    <property type="protein sequence ID" value="AJF08134.1"/>
    <property type="molecule type" value="Genomic_DNA"/>
</dbReference>
<dbReference type="PROSITE" id="PS50883">
    <property type="entry name" value="EAL"/>
    <property type="match status" value="1"/>
</dbReference>
<dbReference type="Gene3D" id="3.20.20.450">
    <property type="entry name" value="EAL domain"/>
    <property type="match status" value="1"/>
</dbReference>
<evidence type="ECO:0000313" key="3">
    <source>
        <dbReference type="Proteomes" id="UP000035036"/>
    </source>
</evidence>